<proteinExistence type="predicted"/>
<reference evidence="2" key="1">
    <citation type="submission" date="2020-05" db="EMBL/GenBank/DDBJ databases">
        <title>Phylogenomic resolution of chytrid fungi.</title>
        <authorList>
            <person name="Stajich J.E."/>
            <person name="Amses K."/>
            <person name="Simmons R."/>
            <person name="Seto K."/>
            <person name="Myers J."/>
            <person name="Bonds A."/>
            <person name="Quandt C.A."/>
            <person name="Barry K."/>
            <person name="Liu P."/>
            <person name="Grigoriev I."/>
            <person name="Longcore J.E."/>
            <person name="James T.Y."/>
        </authorList>
    </citation>
    <scope>NUCLEOTIDE SEQUENCE</scope>
    <source>
        <strain evidence="2">JEL0476</strain>
    </source>
</reference>
<comment type="caution">
    <text evidence="2">The sequence shown here is derived from an EMBL/GenBank/DDBJ whole genome shotgun (WGS) entry which is preliminary data.</text>
</comment>
<dbReference type="Proteomes" id="UP001211065">
    <property type="component" value="Unassembled WGS sequence"/>
</dbReference>
<accession>A0AAD5XY29</accession>
<evidence type="ECO:0000256" key="1">
    <source>
        <dbReference type="SAM" id="MobiDB-lite"/>
    </source>
</evidence>
<keyword evidence="3" id="KW-1185">Reference proteome</keyword>
<protein>
    <submittedName>
        <fullName evidence="2">Uncharacterized protein</fullName>
    </submittedName>
</protein>
<evidence type="ECO:0000313" key="3">
    <source>
        <dbReference type="Proteomes" id="UP001211065"/>
    </source>
</evidence>
<dbReference type="EMBL" id="JADGJW010000340">
    <property type="protein sequence ID" value="KAJ3219404.1"/>
    <property type="molecule type" value="Genomic_DNA"/>
</dbReference>
<name>A0AAD5XY29_9FUNG</name>
<sequence length="78" mass="8541">MQQSASSVTTLPSQASVTTTPPQKKPITRCAQDTCNDRAVKIIVHVCEGLIKCKQESISKLSDKLQSERIQSSKIIKV</sequence>
<gene>
    <name evidence="2" type="ORF">HK099_004719</name>
</gene>
<feature type="compositionally biased region" description="Polar residues" evidence="1">
    <location>
        <begin position="1"/>
        <end position="22"/>
    </location>
</feature>
<feature type="region of interest" description="Disordered" evidence="1">
    <location>
        <begin position="1"/>
        <end position="29"/>
    </location>
</feature>
<evidence type="ECO:0000313" key="2">
    <source>
        <dbReference type="EMBL" id="KAJ3219404.1"/>
    </source>
</evidence>
<dbReference type="AlphaFoldDB" id="A0AAD5XY29"/>
<organism evidence="2 3">
    <name type="scientific">Clydaea vesicula</name>
    <dbReference type="NCBI Taxonomy" id="447962"/>
    <lineage>
        <taxon>Eukaryota</taxon>
        <taxon>Fungi</taxon>
        <taxon>Fungi incertae sedis</taxon>
        <taxon>Chytridiomycota</taxon>
        <taxon>Chytridiomycota incertae sedis</taxon>
        <taxon>Chytridiomycetes</taxon>
        <taxon>Lobulomycetales</taxon>
        <taxon>Lobulomycetaceae</taxon>
        <taxon>Clydaea</taxon>
    </lineage>
</organism>